<dbReference type="OrthoDB" id="6242at2157"/>
<dbReference type="RefSeq" id="WP_188595549.1">
    <property type="nucleotide sequence ID" value="NZ_BMNL01000001.1"/>
</dbReference>
<feature type="domain" description="Fumarylacetoacetase-like C-terminal" evidence="3">
    <location>
        <begin position="90"/>
        <end position="302"/>
    </location>
</feature>
<name>A0A830GSY6_9CREN</name>
<evidence type="ECO:0000313" key="5">
    <source>
        <dbReference type="Proteomes" id="UP000610960"/>
    </source>
</evidence>
<dbReference type="Proteomes" id="UP000610960">
    <property type="component" value="Unassembled WGS sequence"/>
</dbReference>
<sequence length="305" mass="33303">MKLLSFVKDGIPRVGALVAGGVLDLPLAYSSIHGTEAAPDFLYSMRRLAELGDPAVGVVRELIDRGRSDSDLLLDPSSIKWLPPIPDPEKILCVAVNYKAHGEETKHAPPEKPYFFPKFRNALIGNGDPILKPRVSYRVDWEVELGVVIGRRGKYVDEKEALNHVFGYTVVNDVSMRDWQFPPGWPEKLNAFGQNWIWGKSMDSATPMGPVIATPDEVGDPGNLKLTLKVNGETQQEGNTGGMIFGVPQLIHWASQGLTLRPGDVISTGTPQGVGEAKGKYLKNGDTVEAEVEKVGKLVNPVKDE</sequence>
<organism evidence="4 5">
    <name type="scientific">Thermocladium modestius</name>
    <dbReference type="NCBI Taxonomy" id="62609"/>
    <lineage>
        <taxon>Archaea</taxon>
        <taxon>Thermoproteota</taxon>
        <taxon>Thermoprotei</taxon>
        <taxon>Thermoproteales</taxon>
        <taxon>Thermoproteaceae</taxon>
        <taxon>Thermocladium</taxon>
    </lineage>
</organism>
<dbReference type="SUPFAM" id="SSF56529">
    <property type="entry name" value="FAH"/>
    <property type="match status" value="1"/>
</dbReference>
<evidence type="ECO:0000259" key="3">
    <source>
        <dbReference type="Pfam" id="PF01557"/>
    </source>
</evidence>
<dbReference type="GO" id="GO:0019752">
    <property type="term" value="P:carboxylic acid metabolic process"/>
    <property type="evidence" value="ECO:0007669"/>
    <property type="project" value="UniProtKB-ARBA"/>
</dbReference>
<evidence type="ECO:0000256" key="1">
    <source>
        <dbReference type="ARBA" id="ARBA00010211"/>
    </source>
</evidence>
<dbReference type="Pfam" id="PF01557">
    <property type="entry name" value="FAA_hydrolase"/>
    <property type="match status" value="1"/>
</dbReference>
<reference evidence="4" key="2">
    <citation type="submission" date="2020-09" db="EMBL/GenBank/DDBJ databases">
        <authorList>
            <person name="Sun Q."/>
            <person name="Ohkuma M."/>
        </authorList>
    </citation>
    <scope>NUCLEOTIDE SEQUENCE</scope>
    <source>
        <strain evidence="4">JCM 10088</strain>
    </source>
</reference>
<accession>A0A830GSY6</accession>
<dbReference type="FunFam" id="3.90.850.10:FF:000002">
    <property type="entry name" value="2-hydroxyhepta-2,4-diene-1,7-dioate isomerase"/>
    <property type="match status" value="1"/>
</dbReference>
<keyword evidence="5" id="KW-1185">Reference proteome</keyword>
<dbReference type="Gene3D" id="3.90.850.10">
    <property type="entry name" value="Fumarylacetoacetase-like, C-terminal domain"/>
    <property type="match status" value="1"/>
</dbReference>
<keyword evidence="2" id="KW-0479">Metal-binding</keyword>
<protein>
    <submittedName>
        <fullName evidence="4">2-hydroxyhepta-2,4-diene-1,7-dioate isomerase</fullName>
    </submittedName>
</protein>
<dbReference type="AlphaFoldDB" id="A0A830GSY6"/>
<dbReference type="GO" id="GO:0016853">
    <property type="term" value="F:isomerase activity"/>
    <property type="evidence" value="ECO:0007669"/>
    <property type="project" value="UniProtKB-KW"/>
</dbReference>
<dbReference type="PANTHER" id="PTHR42796:SF4">
    <property type="entry name" value="FUMARYLACETOACETATE HYDROLASE DOMAIN-CONTAINING PROTEIN 2A"/>
    <property type="match status" value="1"/>
</dbReference>
<dbReference type="InterPro" id="IPR036663">
    <property type="entry name" value="Fumarylacetoacetase_C_sf"/>
</dbReference>
<dbReference type="GO" id="GO:0046872">
    <property type="term" value="F:metal ion binding"/>
    <property type="evidence" value="ECO:0007669"/>
    <property type="project" value="UniProtKB-KW"/>
</dbReference>
<evidence type="ECO:0000256" key="2">
    <source>
        <dbReference type="ARBA" id="ARBA00022723"/>
    </source>
</evidence>
<evidence type="ECO:0000313" key="4">
    <source>
        <dbReference type="EMBL" id="GGP19085.1"/>
    </source>
</evidence>
<dbReference type="InterPro" id="IPR051121">
    <property type="entry name" value="FAH"/>
</dbReference>
<comment type="caution">
    <text evidence="4">The sequence shown here is derived from an EMBL/GenBank/DDBJ whole genome shotgun (WGS) entry which is preliminary data.</text>
</comment>
<reference evidence="4" key="1">
    <citation type="journal article" date="2014" name="Int. J. Syst. Evol. Microbiol.">
        <title>Complete genome sequence of Corynebacterium casei LMG S-19264T (=DSM 44701T), isolated from a smear-ripened cheese.</title>
        <authorList>
            <consortium name="US DOE Joint Genome Institute (JGI-PGF)"/>
            <person name="Walter F."/>
            <person name="Albersmeier A."/>
            <person name="Kalinowski J."/>
            <person name="Ruckert C."/>
        </authorList>
    </citation>
    <scope>NUCLEOTIDE SEQUENCE</scope>
    <source>
        <strain evidence="4">JCM 10088</strain>
    </source>
</reference>
<comment type="similarity">
    <text evidence="1">Belongs to the FAH family.</text>
</comment>
<keyword evidence="4" id="KW-0413">Isomerase</keyword>
<proteinExistence type="inferred from homology"/>
<dbReference type="PANTHER" id="PTHR42796">
    <property type="entry name" value="FUMARYLACETOACETATE HYDROLASE DOMAIN-CONTAINING PROTEIN 2A-RELATED"/>
    <property type="match status" value="1"/>
</dbReference>
<dbReference type="EMBL" id="BMNL01000001">
    <property type="protein sequence ID" value="GGP19085.1"/>
    <property type="molecule type" value="Genomic_DNA"/>
</dbReference>
<gene>
    <name evidence="4" type="ORF">GCM10007981_01340</name>
</gene>
<dbReference type="InterPro" id="IPR011234">
    <property type="entry name" value="Fumarylacetoacetase-like_C"/>
</dbReference>